<dbReference type="EMBL" id="VZTC01001040">
    <property type="protein sequence ID" value="NXB42985.1"/>
    <property type="molecule type" value="Genomic_DNA"/>
</dbReference>
<dbReference type="AlphaFoldDB" id="A0A7K8DU37"/>
<dbReference type="PANTHER" id="PTHR34479:SF1">
    <property type="entry name" value="COILED-COIL DOMAIN-CONTAINING PROTEIN 30"/>
    <property type="match status" value="1"/>
</dbReference>
<keyword evidence="3" id="KW-1185">Reference proteome</keyword>
<proteinExistence type="predicted"/>
<dbReference type="Pfam" id="PF15742">
    <property type="entry name" value="DUF4686"/>
    <property type="match status" value="1"/>
</dbReference>
<feature type="coiled-coil region" evidence="1">
    <location>
        <begin position="322"/>
        <end position="377"/>
    </location>
</feature>
<accession>A0A7K8DU37</accession>
<dbReference type="PANTHER" id="PTHR34479">
    <property type="entry name" value="COILED-COIL DOMAIN-CONTAINING PROTEIN 30"/>
    <property type="match status" value="1"/>
</dbReference>
<gene>
    <name evidence="2" type="primary">Ccdc30</name>
    <name evidence="2" type="ORF">LEUROT_R07625</name>
</gene>
<evidence type="ECO:0000313" key="2">
    <source>
        <dbReference type="EMBL" id="NXB42985.1"/>
    </source>
</evidence>
<dbReference type="InterPro" id="IPR031476">
    <property type="entry name" value="DUF4686"/>
</dbReference>
<evidence type="ECO:0000256" key="1">
    <source>
        <dbReference type="SAM" id="Coils"/>
    </source>
</evidence>
<protein>
    <submittedName>
        <fullName evidence="2">CCD30 protein</fullName>
    </submittedName>
</protein>
<name>A0A7K8DU37_LEURO</name>
<reference evidence="2 3" key="1">
    <citation type="submission" date="2019-09" db="EMBL/GenBank/DDBJ databases">
        <title>Bird 10,000 Genomes (B10K) Project - Family phase.</title>
        <authorList>
            <person name="Zhang G."/>
        </authorList>
    </citation>
    <scope>NUCLEOTIDE SEQUENCE [LARGE SCALE GENOMIC DNA]</scope>
    <source>
        <strain evidence="2">B10K-DU-002-02</strain>
        <tissue evidence="2">Muscle</tissue>
    </source>
</reference>
<organism evidence="2 3">
    <name type="scientific">Leucopsar rothschildi</name>
    <name type="common">Bali myna</name>
    <name type="synonym">Rothschild's mynah</name>
    <dbReference type="NCBI Taxonomy" id="127929"/>
    <lineage>
        <taxon>Eukaryota</taxon>
        <taxon>Metazoa</taxon>
        <taxon>Chordata</taxon>
        <taxon>Craniata</taxon>
        <taxon>Vertebrata</taxon>
        <taxon>Euteleostomi</taxon>
        <taxon>Archelosauria</taxon>
        <taxon>Archosauria</taxon>
        <taxon>Dinosauria</taxon>
        <taxon>Saurischia</taxon>
        <taxon>Theropoda</taxon>
        <taxon>Coelurosauria</taxon>
        <taxon>Aves</taxon>
        <taxon>Neognathae</taxon>
        <taxon>Neoaves</taxon>
        <taxon>Telluraves</taxon>
        <taxon>Australaves</taxon>
        <taxon>Passeriformes</taxon>
        <taxon>Sturnidae</taxon>
        <taxon>Leucopsar</taxon>
    </lineage>
</organism>
<feature type="non-terminal residue" evidence="2">
    <location>
        <position position="383"/>
    </location>
</feature>
<dbReference type="Proteomes" id="UP000522331">
    <property type="component" value="Unassembled WGS sequence"/>
</dbReference>
<evidence type="ECO:0000313" key="3">
    <source>
        <dbReference type="Proteomes" id="UP000522331"/>
    </source>
</evidence>
<keyword evidence="1" id="KW-0175">Coiled coil</keyword>
<feature type="non-terminal residue" evidence="2">
    <location>
        <position position="1"/>
    </location>
</feature>
<feature type="coiled-coil region" evidence="1">
    <location>
        <begin position="3"/>
        <end position="292"/>
    </location>
</feature>
<sequence length="383" mass="45408">TELQRAMEHNSRLDKEILALRARVQTLDLERKAFLELGLSEERFQQQEEKLQQLRQDLRRVQNLCSSAERELRYEREKNTDLQRQNLLLQQECTKVKAELKQARAKLSDTTETCSSLSAQWERSQQKVKELELELSKCSQADKLQSNLQERLAQEKSRAGEAQKKVSKLQQKLKDSQHQLLLAEARVSDKKLLEEELKEARENEARVQQELHEEQLKRSLRLLEQQVEELRQQLQHSQETEASLAKMHVELQAKTLHVLEDDKKLDAGEKEKQKLSEQLALLKEENKALYEEGVRLLNQKDLYVRKYNEMQLRHKDKIRRAKETFIHEVKQRDSRIKQLENELSESKLQVEKGKMLIAQITAENEKLLQERRWLLQKVSEQEE</sequence>
<dbReference type="InterPro" id="IPR052825">
    <property type="entry name" value="CCD-Prefoldin_beta-like"/>
</dbReference>
<comment type="caution">
    <text evidence="2">The sequence shown here is derived from an EMBL/GenBank/DDBJ whole genome shotgun (WGS) entry which is preliminary data.</text>
</comment>